<evidence type="ECO:0000313" key="2">
    <source>
        <dbReference type="EMBL" id="BDX07462.1"/>
    </source>
</evidence>
<dbReference type="SUPFAM" id="SSF49464">
    <property type="entry name" value="Carboxypeptidase regulatory domain-like"/>
    <property type="match status" value="1"/>
</dbReference>
<dbReference type="InterPro" id="IPR008969">
    <property type="entry name" value="CarboxyPept-like_regulatory"/>
</dbReference>
<dbReference type="SMART" id="SM00327">
    <property type="entry name" value="VWA"/>
    <property type="match status" value="1"/>
</dbReference>
<dbReference type="RefSeq" id="WP_338293481.1">
    <property type="nucleotide sequence ID" value="NZ_AP027272.1"/>
</dbReference>
<name>A0AA48HPU4_9ALTE</name>
<feature type="domain" description="VWFA" evidence="1">
    <location>
        <begin position="183"/>
        <end position="380"/>
    </location>
</feature>
<accession>A0AA48HPU4</accession>
<dbReference type="EMBL" id="AP027272">
    <property type="protein sequence ID" value="BDX07462.1"/>
    <property type="molecule type" value="Genomic_DNA"/>
</dbReference>
<dbReference type="AlphaFoldDB" id="A0AA48HPU4"/>
<protein>
    <recommendedName>
        <fullName evidence="1">VWFA domain-containing protein</fullName>
    </recommendedName>
</protein>
<dbReference type="SUPFAM" id="SSF53300">
    <property type="entry name" value="vWA-like"/>
    <property type="match status" value="1"/>
</dbReference>
<keyword evidence="3" id="KW-1185">Reference proteome</keyword>
<dbReference type="Proteomes" id="UP001333710">
    <property type="component" value="Chromosome"/>
</dbReference>
<dbReference type="Gene3D" id="2.60.40.1120">
    <property type="entry name" value="Carboxypeptidase-like, regulatory domain"/>
    <property type="match status" value="1"/>
</dbReference>
<dbReference type="CDD" id="cd00198">
    <property type="entry name" value="vWFA"/>
    <property type="match status" value="1"/>
</dbReference>
<proteinExistence type="predicted"/>
<dbReference type="InterPro" id="IPR002035">
    <property type="entry name" value="VWF_A"/>
</dbReference>
<organism evidence="2 3">
    <name type="scientific">Planctobacterium marinum</name>
    <dbReference type="NCBI Taxonomy" id="1631968"/>
    <lineage>
        <taxon>Bacteria</taxon>
        <taxon>Pseudomonadati</taxon>
        <taxon>Pseudomonadota</taxon>
        <taxon>Gammaproteobacteria</taxon>
        <taxon>Alteromonadales</taxon>
        <taxon>Alteromonadaceae</taxon>
        <taxon>Planctobacterium</taxon>
    </lineage>
</organism>
<dbReference type="KEGG" id="pmaw:MACH26_29830"/>
<dbReference type="InterPro" id="IPR036465">
    <property type="entry name" value="vWFA_dom_sf"/>
</dbReference>
<evidence type="ECO:0000259" key="1">
    <source>
        <dbReference type="PROSITE" id="PS50234"/>
    </source>
</evidence>
<gene>
    <name evidence="2" type="ORF">MACH26_29830</name>
</gene>
<evidence type="ECO:0000313" key="3">
    <source>
        <dbReference type="Proteomes" id="UP001333710"/>
    </source>
</evidence>
<reference evidence="2" key="1">
    <citation type="submission" date="2023-01" db="EMBL/GenBank/DDBJ databases">
        <title>Complete genome sequence of Planctobacterium marinum strain Dej080120_11.</title>
        <authorList>
            <person name="Ueki S."/>
            <person name="Maruyama F."/>
        </authorList>
    </citation>
    <scope>NUCLEOTIDE SEQUENCE</scope>
    <source>
        <strain evidence="2">Dej080120_11</strain>
    </source>
</reference>
<dbReference type="PROSITE" id="PS51257">
    <property type="entry name" value="PROKAR_LIPOPROTEIN"/>
    <property type="match status" value="1"/>
</dbReference>
<dbReference type="PROSITE" id="PS50234">
    <property type="entry name" value="VWFA"/>
    <property type="match status" value="1"/>
</dbReference>
<dbReference type="Gene3D" id="3.40.50.410">
    <property type="entry name" value="von Willebrand factor, type A domain"/>
    <property type="match status" value="1"/>
</dbReference>
<sequence length="555" mass="58347">MNKFVGYQAIAKVLTVAWLMSVTLMVGCGGGGGETTSPTPAPVPPPPPVYTISGSIIDEAQLPISGALVSVNGIEADILTGPEGTFAIEHDEAFESPVTVAVTVDGYQSFASELAISTLDTDTSFALDEAISLETFEPWGFMQFSISGNTAGKSHAKRSGDCDCEVTVEGRATKSGQKEPRLMSLFVIDVSGSTGTNQIGNQSVFEVQVAALKGMLDNLTSGVSTQVGLIKFATDAELLVDFTTDFSAIKSALDDIVPETSGTASAATNYEAALDLIEATYASFSLNDSDIKSVAFMSDGIPTAPFGSGTTQEAGDRTSALEAATRLAEQGILVNSFPININSTLTTMPSISAITDGNYYFHEADSILTNIPKDSLVGVIGLEVRNVTTELDADPITLFSDGVFSANVCLTDESVNDVIITPIVCKDCNKDAYQTVKTNCDATEECSECAGQITNLILQYTGTSANASVRVTQRIKGKDENLFSGVVAPGAQFEFYGREKDKTMGSSIKVFINNQLNTEIKTSCGQPKTGPGLVSGDFLVIKGYSRNGGLLCPVD</sequence>
<dbReference type="Pfam" id="PF13519">
    <property type="entry name" value="VWA_2"/>
    <property type="match status" value="1"/>
</dbReference>